<keyword evidence="3" id="KW-1185">Reference proteome</keyword>
<feature type="compositionally biased region" description="Basic and acidic residues" evidence="1">
    <location>
        <begin position="258"/>
        <end position="276"/>
    </location>
</feature>
<organism evidence="2 3">
    <name type="scientific">Tanacetum coccineum</name>
    <dbReference type="NCBI Taxonomy" id="301880"/>
    <lineage>
        <taxon>Eukaryota</taxon>
        <taxon>Viridiplantae</taxon>
        <taxon>Streptophyta</taxon>
        <taxon>Embryophyta</taxon>
        <taxon>Tracheophyta</taxon>
        <taxon>Spermatophyta</taxon>
        <taxon>Magnoliopsida</taxon>
        <taxon>eudicotyledons</taxon>
        <taxon>Gunneridae</taxon>
        <taxon>Pentapetalae</taxon>
        <taxon>asterids</taxon>
        <taxon>campanulids</taxon>
        <taxon>Asterales</taxon>
        <taxon>Asteraceae</taxon>
        <taxon>Asteroideae</taxon>
        <taxon>Anthemideae</taxon>
        <taxon>Anthemidinae</taxon>
        <taxon>Tanacetum</taxon>
    </lineage>
</organism>
<feature type="region of interest" description="Disordered" evidence="1">
    <location>
        <begin position="257"/>
        <end position="294"/>
    </location>
</feature>
<feature type="region of interest" description="Disordered" evidence="1">
    <location>
        <begin position="81"/>
        <end position="121"/>
    </location>
</feature>
<evidence type="ECO:0000256" key="1">
    <source>
        <dbReference type="SAM" id="MobiDB-lite"/>
    </source>
</evidence>
<reference evidence="2" key="2">
    <citation type="submission" date="2022-01" db="EMBL/GenBank/DDBJ databases">
        <authorList>
            <person name="Yamashiro T."/>
            <person name="Shiraishi A."/>
            <person name="Satake H."/>
            <person name="Nakayama K."/>
        </authorList>
    </citation>
    <scope>NUCLEOTIDE SEQUENCE</scope>
</reference>
<feature type="region of interest" description="Disordered" evidence="1">
    <location>
        <begin position="307"/>
        <end position="382"/>
    </location>
</feature>
<feature type="compositionally biased region" description="Low complexity" evidence="1">
    <location>
        <begin position="338"/>
        <end position="349"/>
    </location>
</feature>
<protein>
    <submittedName>
        <fullName evidence="2">Uncharacterized protein</fullName>
    </submittedName>
</protein>
<proteinExistence type="predicted"/>
<comment type="caution">
    <text evidence="2">The sequence shown here is derived from an EMBL/GenBank/DDBJ whole genome shotgun (WGS) entry which is preliminary data.</text>
</comment>
<dbReference type="Proteomes" id="UP001151760">
    <property type="component" value="Unassembled WGS sequence"/>
</dbReference>
<accession>A0ABQ5C612</accession>
<feature type="compositionally biased region" description="Basic and acidic residues" evidence="1">
    <location>
        <begin position="315"/>
        <end position="335"/>
    </location>
</feature>
<dbReference type="EMBL" id="BQNB010013925">
    <property type="protein sequence ID" value="GJT21892.1"/>
    <property type="molecule type" value="Genomic_DNA"/>
</dbReference>
<gene>
    <name evidence="2" type="ORF">Tco_0891829</name>
</gene>
<reference evidence="2" key="1">
    <citation type="journal article" date="2022" name="Int. J. Mol. Sci.">
        <title>Draft Genome of Tanacetum Coccineum: Genomic Comparison of Closely Related Tanacetum-Family Plants.</title>
        <authorList>
            <person name="Yamashiro T."/>
            <person name="Shiraishi A."/>
            <person name="Nakayama K."/>
            <person name="Satake H."/>
        </authorList>
    </citation>
    <scope>NUCLEOTIDE SEQUENCE</scope>
</reference>
<evidence type="ECO:0000313" key="3">
    <source>
        <dbReference type="Proteomes" id="UP001151760"/>
    </source>
</evidence>
<evidence type="ECO:0000313" key="2">
    <source>
        <dbReference type="EMBL" id="GJT21892.1"/>
    </source>
</evidence>
<feature type="compositionally biased region" description="Polar residues" evidence="1">
    <location>
        <begin position="356"/>
        <end position="370"/>
    </location>
</feature>
<sequence length="382" mass="42730">MNQEVIQQAAREDAWVPKADRVTISTTNMRIDPTMTYKEETYQVIKNSNFYEFKLANKKCLVDVEVFRQALDICPRVPGKEFAKTRGKGSQGKKSADTPKPTSVEVSDESDSEPARKQTGSRRVIKKKVSIFVEDNIIPEPDVALELVKSMSLTEAAEEEAARQVYATHESIKVQQESANAGGSSEGTGTKPWVLDESTCILSTLHEGTGTKLGVPDEVQGSFAAKADVILDWGSKEDNEYFEEENVDEEIDWVYSNEEEKKKDDDDDKSIDIKETNDEETDDEFVRGDEYVQENVDEEMKDAKIYDTGNGDEEITNRAKADVEKTEEVKDDNKKAKLPPSSSSLSVSSGFDNKFLNLSSDKSKVRNLNDTTDDEINSLLDI</sequence>
<name>A0ABQ5C612_9ASTR</name>